<evidence type="ECO:0000313" key="6">
    <source>
        <dbReference type="EMBL" id="KAJ3653298.1"/>
    </source>
</evidence>
<dbReference type="AlphaFoldDB" id="A0AA38IDP2"/>
<comment type="similarity">
    <text evidence="1">Belongs to the acyl coenzyme A hydrolase family.</text>
</comment>
<gene>
    <name evidence="6" type="ORF">Zmor_012557</name>
</gene>
<name>A0AA38IDP2_9CUCU</name>
<keyword evidence="2" id="KW-0677">Repeat</keyword>
<dbReference type="PROSITE" id="PS51770">
    <property type="entry name" value="HOTDOG_ACOT"/>
    <property type="match status" value="2"/>
</dbReference>
<evidence type="ECO:0000256" key="3">
    <source>
        <dbReference type="ARBA" id="ARBA00022801"/>
    </source>
</evidence>
<keyword evidence="7" id="KW-1185">Reference proteome</keyword>
<accession>A0AA38IDP2</accession>
<evidence type="ECO:0000256" key="1">
    <source>
        <dbReference type="ARBA" id="ARBA00010458"/>
    </source>
</evidence>
<organism evidence="6 7">
    <name type="scientific">Zophobas morio</name>
    <dbReference type="NCBI Taxonomy" id="2755281"/>
    <lineage>
        <taxon>Eukaryota</taxon>
        <taxon>Metazoa</taxon>
        <taxon>Ecdysozoa</taxon>
        <taxon>Arthropoda</taxon>
        <taxon>Hexapoda</taxon>
        <taxon>Insecta</taxon>
        <taxon>Pterygota</taxon>
        <taxon>Neoptera</taxon>
        <taxon>Endopterygota</taxon>
        <taxon>Coleoptera</taxon>
        <taxon>Polyphaga</taxon>
        <taxon>Cucujiformia</taxon>
        <taxon>Tenebrionidae</taxon>
        <taxon>Zophobas</taxon>
    </lineage>
</organism>
<keyword evidence="3" id="KW-0378">Hydrolase</keyword>
<evidence type="ECO:0000256" key="2">
    <source>
        <dbReference type="ARBA" id="ARBA00022737"/>
    </source>
</evidence>
<evidence type="ECO:0000256" key="4">
    <source>
        <dbReference type="ARBA" id="ARBA00022946"/>
    </source>
</evidence>
<dbReference type="GO" id="GO:0047617">
    <property type="term" value="F:fatty acyl-CoA hydrolase activity"/>
    <property type="evidence" value="ECO:0007669"/>
    <property type="project" value="TreeGrafter"/>
</dbReference>
<proteinExistence type="inferred from homology"/>
<feature type="domain" description="HotDog ACOT-type" evidence="5">
    <location>
        <begin position="91"/>
        <end position="213"/>
    </location>
</feature>
<dbReference type="PANTHER" id="PTHR12655:SF0">
    <property type="entry name" value="ACYL-COENZYME A THIOESTERASE 9, MITOCHONDRIAL"/>
    <property type="match status" value="1"/>
</dbReference>
<comment type="caution">
    <text evidence="6">The sequence shown here is derived from an EMBL/GenBank/DDBJ whole genome shotgun (WGS) entry which is preliminary data.</text>
</comment>
<dbReference type="InterPro" id="IPR029069">
    <property type="entry name" value="HotDog_dom_sf"/>
</dbReference>
<dbReference type="InterPro" id="IPR033120">
    <property type="entry name" value="HOTDOG_ACOT"/>
</dbReference>
<reference evidence="6" key="1">
    <citation type="journal article" date="2023" name="G3 (Bethesda)">
        <title>Whole genome assemblies of Zophobas morio and Tenebrio molitor.</title>
        <authorList>
            <person name="Kaur S."/>
            <person name="Stinson S.A."/>
            <person name="diCenzo G.C."/>
        </authorList>
    </citation>
    <scope>NUCLEOTIDE SEQUENCE</scope>
    <source>
        <strain evidence="6">QUZm001</strain>
    </source>
</reference>
<dbReference type="Proteomes" id="UP001168821">
    <property type="component" value="Unassembled WGS sequence"/>
</dbReference>
<evidence type="ECO:0000259" key="5">
    <source>
        <dbReference type="PROSITE" id="PS51770"/>
    </source>
</evidence>
<protein>
    <recommendedName>
        <fullName evidence="5">HotDog ACOT-type domain-containing protein</fullName>
    </recommendedName>
</protein>
<dbReference type="CDD" id="cd03442">
    <property type="entry name" value="BFIT_BACH"/>
    <property type="match status" value="2"/>
</dbReference>
<dbReference type="GO" id="GO:0005739">
    <property type="term" value="C:mitochondrion"/>
    <property type="evidence" value="ECO:0007669"/>
    <property type="project" value="TreeGrafter"/>
</dbReference>
<sequence length="448" mass="51821">MIFRSNLAPAVFKNFGTAPRTIHTVQERKYPHPTPPITPPTPPVIEQLSKTMGRESGYSSIPPSRKHLLQYVPREQNELPPRSLRDSYVEGYIPLSKDLKLQEKYTTFLGSLRIGRLLEDMDYFAVIIAQKHILNPKLPPHVPLPQTLVTARIDKIDFTPFVPQVKEDVKISGHVDRVGRSTMEITVWMGQKWQGSWNRITRAVFLIASRDPTNQKAAVVNPVKPKDDIEKNIIEAAGKRQRLRQHQQQLHISKTRPNDDEQKLIHDLYLKTEAYKRVIHTSATPPSGGVWMEQLQIGNTIFSQPDHRNLHNTVFGGFIMRQATQLSWVLATRFSKHHPQLKHINDIEFREPISVNSLIRMRAFVVFTYMEFVQITVFVTTWQLHEEAPRLTNVLHFTYQVPEFVKQVYPRTYHEAMMYVDGKRHFDEVIKPTPEEKGLLNEEGSLVS</sequence>
<dbReference type="SUPFAM" id="SSF54637">
    <property type="entry name" value="Thioesterase/thiol ester dehydrase-isomerase"/>
    <property type="match status" value="2"/>
</dbReference>
<dbReference type="GO" id="GO:0006637">
    <property type="term" value="P:acyl-CoA metabolic process"/>
    <property type="evidence" value="ECO:0007669"/>
    <property type="project" value="TreeGrafter"/>
</dbReference>
<dbReference type="PANTHER" id="PTHR12655">
    <property type="entry name" value="ACYL-COA THIOESTERASE"/>
    <property type="match status" value="1"/>
</dbReference>
<keyword evidence="4" id="KW-0809">Transit peptide</keyword>
<evidence type="ECO:0000313" key="7">
    <source>
        <dbReference type="Proteomes" id="UP001168821"/>
    </source>
</evidence>
<dbReference type="EMBL" id="JALNTZ010000004">
    <property type="protein sequence ID" value="KAJ3653298.1"/>
    <property type="molecule type" value="Genomic_DNA"/>
</dbReference>
<feature type="domain" description="HotDog ACOT-type" evidence="5">
    <location>
        <begin position="293"/>
        <end position="405"/>
    </location>
</feature>
<dbReference type="Gene3D" id="3.10.129.10">
    <property type="entry name" value="Hotdog Thioesterase"/>
    <property type="match status" value="2"/>
</dbReference>